<reference evidence="4" key="1">
    <citation type="journal article" date="2008" name="Nat. Genet.">
        <title>The Pristionchus pacificus genome provides a unique perspective on nematode lifestyle and parasitism.</title>
        <authorList>
            <person name="Dieterich C."/>
            <person name="Clifton S.W."/>
            <person name="Schuster L.N."/>
            <person name="Chinwalla A."/>
            <person name="Delehaunty K."/>
            <person name="Dinkelacker I."/>
            <person name="Fulton L."/>
            <person name="Fulton R."/>
            <person name="Godfrey J."/>
            <person name="Minx P."/>
            <person name="Mitreva M."/>
            <person name="Roeseler W."/>
            <person name="Tian H."/>
            <person name="Witte H."/>
            <person name="Yang S.P."/>
            <person name="Wilson R.K."/>
            <person name="Sommer R.J."/>
        </authorList>
    </citation>
    <scope>NUCLEOTIDE SEQUENCE [LARGE SCALE GENOMIC DNA]</scope>
    <source>
        <strain evidence="4">PS312</strain>
    </source>
</reference>
<evidence type="ECO:0000256" key="1">
    <source>
        <dbReference type="SAM" id="MobiDB-lite"/>
    </source>
</evidence>
<feature type="domain" description="Lon N-terminal" evidence="2">
    <location>
        <begin position="66"/>
        <end position="185"/>
    </location>
</feature>
<reference evidence="3" key="2">
    <citation type="submission" date="2022-06" db="UniProtKB">
        <authorList>
            <consortium name="EnsemblMetazoa"/>
        </authorList>
    </citation>
    <scope>IDENTIFICATION</scope>
    <source>
        <strain evidence="3">PS312</strain>
    </source>
</reference>
<evidence type="ECO:0000259" key="2">
    <source>
        <dbReference type="Pfam" id="PF02190"/>
    </source>
</evidence>
<dbReference type="Pfam" id="PF02190">
    <property type="entry name" value="LON_substr_bdg"/>
    <property type="match status" value="1"/>
</dbReference>
<dbReference type="AlphaFoldDB" id="A0A2A6BKD7"/>
<dbReference type="Proteomes" id="UP000005239">
    <property type="component" value="Unassembled WGS sequence"/>
</dbReference>
<name>A0A2A6BKD7_PRIPA</name>
<proteinExistence type="predicted"/>
<organism evidence="3 4">
    <name type="scientific">Pristionchus pacificus</name>
    <name type="common">Parasitic nematode worm</name>
    <dbReference type="NCBI Taxonomy" id="54126"/>
    <lineage>
        <taxon>Eukaryota</taxon>
        <taxon>Metazoa</taxon>
        <taxon>Ecdysozoa</taxon>
        <taxon>Nematoda</taxon>
        <taxon>Chromadorea</taxon>
        <taxon>Rhabditida</taxon>
        <taxon>Rhabditina</taxon>
        <taxon>Diplogasteromorpha</taxon>
        <taxon>Diplogasteroidea</taxon>
        <taxon>Neodiplogasteridae</taxon>
        <taxon>Pristionchus</taxon>
    </lineage>
</organism>
<dbReference type="InterPro" id="IPR003111">
    <property type="entry name" value="Lon_prtase_N"/>
</dbReference>
<accession>A0A2A6BKD7</accession>
<evidence type="ECO:0000313" key="4">
    <source>
        <dbReference type="Proteomes" id="UP000005239"/>
    </source>
</evidence>
<accession>A0A8R1YH19</accession>
<dbReference type="OrthoDB" id="2411602at2759"/>
<feature type="region of interest" description="Disordered" evidence="1">
    <location>
        <begin position="186"/>
        <end position="240"/>
    </location>
</feature>
<sequence>MLRASVGLISRSFRVQRAFCSSGDAMKPEQELTDQELIDEITHDTDFKEVGGSLSTVTVPDAYPDVPIIPIVRYPFFPTFIKRVDITKDESLKEALRRQMDLRQPYAGVSKSPVVSSLSELYNVGSFVSITEFRDLGSVIEEYGNGSEICEYIEAAFYPEFRPRIGVIEMVLLAHRRIRILEPLAKTGRGPGRKGRGVGIDKPQSAGIREAAAAARENGSRNSSKDRADLETLGVGETAM</sequence>
<evidence type="ECO:0000313" key="3">
    <source>
        <dbReference type="EnsemblMetazoa" id="PPA23097.1"/>
    </source>
</evidence>
<feature type="compositionally biased region" description="Low complexity" evidence="1">
    <location>
        <begin position="205"/>
        <end position="222"/>
    </location>
</feature>
<gene>
    <name evidence="3" type="primary">WBGene00112651</name>
</gene>
<protein>
    <submittedName>
        <fullName evidence="3">Lon N-terminal domain-containing protein</fullName>
    </submittedName>
</protein>
<keyword evidence="4" id="KW-1185">Reference proteome</keyword>
<dbReference type="EnsemblMetazoa" id="PPA23097.1">
    <property type="protein sequence ID" value="PPA23097.1"/>
    <property type="gene ID" value="WBGene00112651"/>
</dbReference>